<dbReference type="PANTHER" id="PTHR46707">
    <property type="entry name" value="PROTEIN CBG07468"/>
    <property type="match status" value="1"/>
</dbReference>
<reference evidence="4" key="1">
    <citation type="submission" date="2023-06" db="EMBL/GenBank/DDBJ databases">
        <authorList>
            <person name="Delattre M."/>
        </authorList>
    </citation>
    <scope>NUCLEOTIDE SEQUENCE</scope>
    <source>
        <strain evidence="4">AF72</strain>
    </source>
</reference>
<dbReference type="Pfam" id="PF01549">
    <property type="entry name" value="ShK"/>
    <property type="match status" value="2"/>
</dbReference>
<gene>
    <name evidence="4" type="ORF">MSPICULIGERA_LOCUS15013</name>
</gene>
<feature type="non-terminal residue" evidence="4">
    <location>
        <position position="152"/>
    </location>
</feature>
<proteinExistence type="predicted"/>
<evidence type="ECO:0000313" key="4">
    <source>
        <dbReference type="EMBL" id="CAJ0576726.1"/>
    </source>
</evidence>
<comment type="caution">
    <text evidence="4">The sequence shown here is derived from an EMBL/GenBank/DDBJ whole genome shotgun (WGS) entry which is preliminary data.</text>
</comment>
<evidence type="ECO:0000256" key="1">
    <source>
        <dbReference type="PROSITE-ProRule" id="PRU01005"/>
    </source>
</evidence>
<dbReference type="PANTHER" id="PTHR46707:SF1">
    <property type="entry name" value="COEXPRESSED WITH POLYCYSTINS-RELATED"/>
    <property type="match status" value="1"/>
</dbReference>
<dbReference type="Proteomes" id="UP001177023">
    <property type="component" value="Unassembled WGS sequence"/>
</dbReference>
<dbReference type="SMART" id="SM00254">
    <property type="entry name" value="ShKT"/>
    <property type="match status" value="2"/>
</dbReference>
<evidence type="ECO:0000259" key="3">
    <source>
        <dbReference type="PROSITE" id="PS51670"/>
    </source>
</evidence>
<organism evidence="4 5">
    <name type="scientific">Mesorhabditis spiculigera</name>
    <dbReference type="NCBI Taxonomy" id="96644"/>
    <lineage>
        <taxon>Eukaryota</taxon>
        <taxon>Metazoa</taxon>
        <taxon>Ecdysozoa</taxon>
        <taxon>Nematoda</taxon>
        <taxon>Chromadorea</taxon>
        <taxon>Rhabditida</taxon>
        <taxon>Rhabditina</taxon>
        <taxon>Rhabditomorpha</taxon>
        <taxon>Rhabditoidea</taxon>
        <taxon>Rhabditidae</taxon>
        <taxon>Mesorhabditinae</taxon>
        <taxon>Mesorhabditis</taxon>
    </lineage>
</organism>
<dbReference type="Gene3D" id="1.10.10.1940">
    <property type="match status" value="2"/>
</dbReference>
<dbReference type="InterPro" id="IPR003582">
    <property type="entry name" value="ShKT_dom"/>
</dbReference>
<evidence type="ECO:0000256" key="2">
    <source>
        <dbReference type="SAM" id="SignalP"/>
    </source>
</evidence>
<feature type="signal peptide" evidence="2">
    <location>
        <begin position="1"/>
        <end position="20"/>
    </location>
</feature>
<dbReference type="AlphaFoldDB" id="A0AA36CYU4"/>
<feature type="domain" description="ShKT" evidence="3">
    <location>
        <begin position="64"/>
        <end position="101"/>
    </location>
</feature>
<comment type="caution">
    <text evidence="1">Lacks conserved residue(s) required for the propagation of feature annotation.</text>
</comment>
<name>A0AA36CYU4_9BILA</name>
<keyword evidence="5" id="KW-1185">Reference proteome</keyword>
<keyword evidence="2" id="KW-0732">Signal</keyword>
<dbReference type="PROSITE" id="PS51670">
    <property type="entry name" value="SHKT"/>
    <property type="match status" value="2"/>
</dbReference>
<dbReference type="EMBL" id="CATQJA010002645">
    <property type="protein sequence ID" value="CAJ0576726.1"/>
    <property type="molecule type" value="Genomic_DNA"/>
</dbReference>
<protein>
    <recommendedName>
        <fullName evidence="3">ShKT domain-containing protein</fullName>
    </recommendedName>
</protein>
<evidence type="ECO:0000313" key="5">
    <source>
        <dbReference type="Proteomes" id="UP001177023"/>
    </source>
</evidence>
<feature type="chain" id="PRO_5041235648" description="ShKT domain-containing protein" evidence="2">
    <location>
        <begin position="21"/>
        <end position="152"/>
    </location>
</feature>
<sequence length="152" mass="15639">MLHFVLAACFVLGCVEKATATCPLLPSTISAASAIGPAINFGCTAGATCYYTGVADMCFQTASCTDTNSNCANWVTNGFCTSTGYTLAQKQSYCPASCGLCGGATVGPAPTCYNNSTNCAGWATKGFCSSTFYTTAYKQQYCSLTCGYCTVG</sequence>
<accession>A0AA36CYU4</accession>
<feature type="domain" description="ShKT" evidence="3">
    <location>
        <begin position="112"/>
        <end position="149"/>
    </location>
</feature>